<proteinExistence type="predicted"/>
<sequence length="126" mass="14651">MPAHLSKWLPKSTKVVIGPSLSLTNKEVHMLLSHDYGREKSTKKFLLLFARTNSDKTAWDVPSSYFDETSYTMCYWEWVEDVLSRHKNVLLDGKIHNVVCASLFIYNNCENILHAFLELWCHTTNT</sequence>
<dbReference type="EMBL" id="JBJUIK010000004">
    <property type="protein sequence ID" value="KAL3529386.1"/>
    <property type="molecule type" value="Genomic_DNA"/>
</dbReference>
<organism evidence="1 2">
    <name type="scientific">Cinchona calisaya</name>
    <dbReference type="NCBI Taxonomy" id="153742"/>
    <lineage>
        <taxon>Eukaryota</taxon>
        <taxon>Viridiplantae</taxon>
        <taxon>Streptophyta</taxon>
        <taxon>Embryophyta</taxon>
        <taxon>Tracheophyta</taxon>
        <taxon>Spermatophyta</taxon>
        <taxon>Magnoliopsida</taxon>
        <taxon>eudicotyledons</taxon>
        <taxon>Gunneridae</taxon>
        <taxon>Pentapetalae</taxon>
        <taxon>asterids</taxon>
        <taxon>lamiids</taxon>
        <taxon>Gentianales</taxon>
        <taxon>Rubiaceae</taxon>
        <taxon>Cinchonoideae</taxon>
        <taxon>Cinchoneae</taxon>
        <taxon>Cinchona</taxon>
    </lineage>
</organism>
<accession>A0ABD3AC91</accession>
<keyword evidence="2" id="KW-1185">Reference proteome</keyword>
<dbReference type="Proteomes" id="UP001630127">
    <property type="component" value="Unassembled WGS sequence"/>
</dbReference>
<gene>
    <name evidence="1" type="ORF">ACH5RR_008708</name>
</gene>
<comment type="caution">
    <text evidence="1">The sequence shown here is derived from an EMBL/GenBank/DDBJ whole genome shotgun (WGS) entry which is preliminary data.</text>
</comment>
<protein>
    <submittedName>
        <fullName evidence="1">Uncharacterized protein</fullName>
    </submittedName>
</protein>
<reference evidence="1 2" key="1">
    <citation type="submission" date="2024-11" db="EMBL/GenBank/DDBJ databases">
        <title>A near-complete genome assembly of Cinchona calisaya.</title>
        <authorList>
            <person name="Lian D.C."/>
            <person name="Zhao X.W."/>
            <person name="Wei L."/>
        </authorList>
    </citation>
    <scope>NUCLEOTIDE SEQUENCE [LARGE SCALE GENOMIC DNA]</scope>
    <source>
        <tissue evidence="1">Nenye</tissue>
    </source>
</reference>
<evidence type="ECO:0000313" key="2">
    <source>
        <dbReference type="Proteomes" id="UP001630127"/>
    </source>
</evidence>
<evidence type="ECO:0000313" key="1">
    <source>
        <dbReference type="EMBL" id="KAL3529386.1"/>
    </source>
</evidence>
<dbReference type="AlphaFoldDB" id="A0ABD3AC91"/>
<name>A0ABD3AC91_9GENT</name>